<feature type="compositionally biased region" description="Polar residues" evidence="7">
    <location>
        <begin position="1325"/>
        <end position="1335"/>
    </location>
</feature>
<keyword evidence="4" id="KW-0779">Telomere</keyword>
<feature type="compositionally biased region" description="Polar residues" evidence="7">
    <location>
        <begin position="1878"/>
        <end position="1892"/>
    </location>
</feature>
<evidence type="ECO:0000256" key="1">
    <source>
        <dbReference type="ARBA" id="ARBA00004123"/>
    </source>
</evidence>
<protein>
    <submittedName>
        <fullName evidence="9">4acba6b2-06ee-422d-a714-a7b85db6248c</fullName>
    </submittedName>
</protein>
<name>A0A8H2W1P1_9HELO</name>
<evidence type="ECO:0000256" key="6">
    <source>
        <dbReference type="ARBA" id="ARBA00023306"/>
    </source>
</evidence>
<evidence type="ECO:0000313" key="9">
    <source>
        <dbReference type="EMBL" id="CAD6447965.1"/>
    </source>
</evidence>
<evidence type="ECO:0000256" key="5">
    <source>
        <dbReference type="ARBA" id="ARBA00023242"/>
    </source>
</evidence>
<dbReference type="OrthoDB" id="5399929at2759"/>
<dbReference type="GO" id="GO:0005634">
    <property type="term" value="C:nucleus"/>
    <property type="evidence" value="ECO:0007669"/>
    <property type="project" value="UniProtKB-SubCell"/>
</dbReference>
<feature type="compositionally biased region" description="Polar residues" evidence="7">
    <location>
        <begin position="1832"/>
        <end position="1841"/>
    </location>
</feature>
<feature type="compositionally biased region" description="Polar residues" evidence="7">
    <location>
        <begin position="1622"/>
        <end position="1638"/>
    </location>
</feature>
<evidence type="ECO:0000313" key="10">
    <source>
        <dbReference type="Proteomes" id="UP000624404"/>
    </source>
</evidence>
<dbReference type="PANTHER" id="PTHR22928">
    <property type="entry name" value="TELOMERE-ASSOCIATED PROTEIN RIF1"/>
    <property type="match status" value="1"/>
</dbReference>
<feature type="compositionally biased region" description="Basic and acidic residues" evidence="7">
    <location>
        <begin position="1776"/>
        <end position="1789"/>
    </location>
</feature>
<feature type="compositionally biased region" description="Polar residues" evidence="7">
    <location>
        <begin position="1860"/>
        <end position="1871"/>
    </location>
</feature>
<dbReference type="GO" id="GO:0000723">
    <property type="term" value="P:telomere maintenance"/>
    <property type="evidence" value="ECO:0007669"/>
    <property type="project" value="TreeGrafter"/>
</dbReference>
<feature type="region of interest" description="Disordered" evidence="7">
    <location>
        <begin position="1801"/>
        <end position="1927"/>
    </location>
</feature>
<feature type="compositionally biased region" description="Basic and acidic residues" evidence="7">
    <location>
        <begin position="1231"/>
        <end position="1246"/>
    </location>
</feature>
<gene>
    <name evidence="9" type="ORF">SCLTRI_LOCUS7757</name>
</gene>
<dbReference type="PANTHER" id="PTHR22928:SF3">
    <property type="entry name" value="TELOMERE-ASSOCIATED PROTEIN RIF1"/>
    <property type="match status" value="1"/>
</dbReference>
<feature type="compositionally biased region" description="Polar residues" evidence="7">
    <location>
        <begin position="1444"/>
        <end position="1454"/>
    </location>
</feature>
<sequence length="2021" mass="223622">MLNLARLNQVIFLQPHRVLWDKSQIYYKTFSASSTTFLFAIRRWVSVQLLFHLHDSCDLAAMVPPSPSSAKSNNPEPRPPIPAEPEAGEPRKAWFRFFLNTNEKSSRIPKPITPDSSADLTSTPSTTRKKVGWSEKYDYKDPPKTVTDKHILSAHAISPLTPSAERKATKSILKTNHGLEPLHTIVSFGGSDTVSTSNFPLLDARMLESISKQLAGQDRSSKLDAYTTLSGALKACDNVPDRKALSDKMDLILQFVKRDLNAKHESGALDIQLAKEALVLTSSFLHKKSISDMLTPDFNSYLVDHALKTFENPAMSKEIARHLMFIIAQQKFSARIMTAERVTKLISAIHKIEDFVRGKSIVEQRINIYRTFLRQSKSYMISNSDWLGDLFSDMLSSYSNIQTAAIAFGEEAGLDLGTESKVSSKVMEIFKGSDGKNVKYIDFFADRLRKMAARKPPGPTPRIWAVVILFLRARPQQLEHWAFIKVWLDVIKVCFNSSDQNTRLATNLAWNRMIFVIGLDEKVTSNMMHTLSQPLIAQLQRKDVRKVSNPDNLYRKSTINSIYNLLYYSVKPNITQAQLDTFWDTNIVQIVGKRLTPTDYVENPTSAGQDLSDACSILCGLFNSHTQRPWTPTRALNHNLVTAKELPGLDPRWLRKNALRVFQILSPIMELLYWDFAMSESKISLLWETYISSISSAGAKEVKTSNDTMACLAFLFSTLYKIWQKGPDGLNALPSHRKDEAGFFASFKAIVTIVISGLGVLPFTERLLSMVQKDDFIVVATPSHRPGKIKGQIRSPLHHLFLLLASASPGVENDCKFFEMAQAILTPFFDARRVSQGKMDLVKDLLDILPTDNTASCKGLWTILAKFATVAINFCDDSVVSSSIHDARPLGGEYRSVVKILDAGINLSPKEPLQGWEKLFQALVMSATTGSGHGGRAIVVIEPIAKTLALIWQPNGESCGEKAKYCQLLVAQASYPKDRQALDAARRRLWGSATAGPRIDIFDPYFHLYEYVSRCLEYSYTELSSNDHHSICGLVSEIEALLVRCPKVLLSEALTRLQNGLVCWIRDEEGKLHGGSNISRIVNCLWTKICSLLGSITNDPQELLANLEPLLCSGLGSKRVSIANTALEMWKDTFGSFNGELTYPSMVKVVLSRLLPMADISLPSFSESSENRISDNHRQLPAFIDTQTDCNISGEVNLPDLSNKASSNMIQSHKQKMIGSSPRVVIGASKAESRKRSRETTPEPGKRKTRKRSSVAKLRHDDSQIQFEAIAGSSPLSEAIYDSDILTDRQKEVRERQAEAAAMFPDIRSSPPPSSRPTSEHVDNNNELPSRQSASKLRLETPANSKRQSTPDTRIIENQDIFLASSPTPARHTLASKDISCPPSSPPAVASNKRSAFISKNKSVAITSSPPQTGTRNSASWSAAHKGLNRFEQSPPPPDLPMSKSASAPLTSSDEFNVTSFPSHFLEGFDDDPTMNRSLSSFAQKVLYAFDPGQTMSTYRSTAMSSGGEEDMDVTIELTSSEEQARDRYLQQSSTENGARNTCEAQTAETIKDPVINNDSILPSTPRRSPRCVAAKKPAPNTPRDVVLDARSSVVSADNAPSDDEKFEDAVSSPRALPPRIQKSSEVVSVPNDSSSPLTDLDESSFYRLANSVDRKLAENRDRAGGPIHVSAELGAVSLNAVFPETPHIIPDSKRRSPVRSMSRSSAIQSVIPETPAPQPLKENDGDDISRELAEDNSNAGSAITIAPHVGDQQVRRINTSKSPKPVRRKNSPVKMRIENEGRMEISGKKRKFDEILDVGSAVPDSQEAPEDVQSLPSPKKRKGRPAKTPETIITSASEPQSTRSERSERASRRNTRSSQARTVIENNSSIEDLPEFNSASNVMETSSSIVSNDRPAIPVSGNEAIDDTNFGIPEPEEQASPVPDQLDPDYVEETLLQSQIAEEMQFGSQEATNDQPEEIAKTASTAPTYQNIKEKLLSLVKDLEDAALSRDEGNEMEDMFMDAKVQLYGAIKRGRQLADD</sequence>
<evidence type="ECO:0000259" key="8">
    <source>
        <dbReference type="Pfam" id="PF12231"/>
    </source>
</evidence>
<feature type="compositionally biased region" description="Polar residues" evidence="7">
    <location>
        <begin position="114"/>
        <end position="126"/>
    </location>
</feature>
<dbReference type="GO" id="GO:0140445">
    <property type="term" value="C:chromosome, telomeric repeat region"/>
    <property type="evidence" value="ECO:0007669"/>
    <property type="project" value="TreeGrafter"/>
</dbReference>
<accession>A0A8H2W1P1</accession>
<dbReference type="SUPFAM" id="SSF48371">
    <property type="entry name" value="ARM repeat"/>
    <property type="match status" value="1"/>
</dbReference>
<feature type="region of interest" description="Disordered" evidence="7">
    <location>
        <begin position="1428"/>
        <end position="1454"/>
    </location>
</feature>
<comment type="subcellular location">
    <subcellularLocation>
        <location evidence="2">Chromosome</location>
        <location evidence="2">Telomere</location>
    </subcellularLocation>
    <subcellularLocation>
        <location evidence="1">Nucleus</location>
    </subcellularLocation>
</comment>
<feature type="region of interest" description="Disordered" evidence="7">
    <location>
        <begin position="105"/>
        <end position="127"/>
    </location>
</feature>
<evidence type="ECO:0000256" key="7">
    <source>
        <dbReference type="SAM" id="MobiDB-lite"/>
    </source>
</evidence>
<evidence type="ECO:0000256" key="4">
    <source>
        <dbReference type="ARBA" id="ARBA00022895"/>
    </source>
</evidence>
<organism evidence="9 10">
    <name type="scientific">Sclerotinia trifoliorum</name>
    <dbReference type="NCBI Taxonomy" id="28548"/>
    <lineage>
        <taxon>Eukaryota</taxon>
        <taxon>Fungi</taxon>
        <taxon>Dikarya</taxon>
        <taxon>Ascomycota</taxon>
        <taxon>Pezizomycotina</taxon>
        <taxon>Leotiomycetes</taxon>
        <taxon>Helotiales</taxon>
        <taxon>Sclerotiniaceae</taxon>
        <taxon>Sclerotinia</taxon>
    </lineage>
</organism>
<feature type="compositionally biased region" description="Polar residues" evidence="7">
    <location>
        <begin position="1342"/>
        <end position="1352"/>
    </location>
</feature>
<evidence type="ECO:0000256" key="3">
    <source>
        <dbReference type="ARBA" id="ARBA00022454"/>
    </source>
</evidence>
<reference evidence="9" key="1">
    <citation type="submission" date="2020-10" db="EMBL/GenBank/DDBJ databases">
        <authorList>
            <person name="Kusch S."/>
        </authorList>
    </citation>
    <scope>NUCLEOTIDE SEQUENCE</scope>
    <source>
        <strain evidence="9">SwB9</strain>
    </source>
</reference>
<evidence type="ECO:0000256" key="2">
    <source>
        <dbReference type="ARBA" id="ARBA00004574"/>
    </source>
</evidence>
<feature type="region of interest" description="Disordered" evidence="7">
    <location>
        <begin position="1372"/>
        <end position="1391"/>
    </location>
</feature>
<feature type="region of interest" description="Disordered" evidence="7">
    <location>
        <begin position="1688"/>
        <end position="1789"/>
    </location>
</feature>
<feature type="compositionally biased region" description="Polar residues" evidence="7">
    <location>
        <begin position="1557"/>
        <end position="1567"/>
    </location>
</feature>
<feature type="region of interest" description="Disordered" evidence="7">
    <location>
        <begin position="64"/>
        <end position="87"/>
    </location>
</feature>
<comment type="caution">
    <text evidence="9">The sequence shown here is derived from an EMBL/GenBank/DDBJ whole genome shotgun (WGS) entry which is preliminary data.</text>
</comment>
<keyword evidence="5" id="KW-0539">Nucleus</keyword>
<proteinExistence type="predicted"/>
<feature type="compositionally biased region" description="Basic and acidic residues" evidence="7">
    <location>
        <begin position="1722"/>
        <end position="1734"/>
    </location>
</feature>
<feature type="region of interest" description="Disordered" evidence="7">
    <location>
        <begin position="1295"/>
        <end position="1357"/>
    </location>
</feature>
<feature type="region of interest" description="Disordered" evidence="7">
    <location>
        <begin position="1214"/>
        <end position="1260"/>
    </location>
</feature>
<dbReference type="EMBL" id="CAJHIA010000030">
    <property type="protein sequence ID" value="CAD6447965.1"/>
    <property type="molecule type" value="Genomic_DNA"/>
</dbReference>
<keyword evidence="10" id="KW-1185">Reference proteome</keyword>
<dbReference type="Proteomes" id="UP000624404">
    <property type="component" value="Unassembled WGS sequence"/>
</dbReference>
<dbReference type="InterPro" id="IPR016024">
    <property type="entry name" value="ARM-type_fold"/>
</dbReference>
<keyword evidence="3" id="KW-0158">Chromosome</keyword>
<dbReference type="Pfam" id="PF12231">
    <property type="entry name" value="Rif1_N"/>
    <property type="match status" value="1"/>
</dbReference>
<dbReference type="InterPro" id="IPR022031">
    <property type="entry name" value="Rif1_N"/>
</dbReference>
<feature type="domain" description="Telomere-associated protein Rif1 N-terminal" evidence="8">
    <location>
        <begin position="214"/>
        <end position="585"/>
    </location>
</feature>
<keyword evidence="6" id="KW-0131">Cell cycle</keyword>
<feature type="region of interest" description="Disordered" evidence="7">
    <location>
        <begin position="1556"/>
        <end position="1639"/>
    </location>
</feature>